<dbReference type="AlphaFoldDB" id="A0AAP0BG26"/>
<sequence>MSVIQRRNIEIQNMPDYEQWSPISRNIILYTWENFGKHDINISKYYNSVEWEKQEKYGLLPLFASWKSASSKPLVLIQSGFLYPSFATASTLRLYILLLVI</sequence>
<comment type="caution">
    <text evidence="1">The sequence shown here is derived from an EMBL/GenBank/DDBJ whole genome shotgun (WGS) entry which is preliminary data.</text>
</comment>
<keyword evidence="2" id="KW-1185">Reference proteome</keyword>
<protein>
    <submittedName>
        <fullName evidence="1">Uncharacterized protein</fullName>
    </submittedName>
</protein>
<accession>A0AAP0BG26</accession>
<evidence type="ECO:0000313" key="1">
    <source>
        <dbReference type="EMBL" id="KAK8937429.1"/>
    </source>
</evidence>
<organism evidence="1 2">
    <name type="scientific">Platanthera zijinensis</name>
    <dbReference type="NCBI Taxonomy" id="2320716"/>
    <lineage>
        <taxon>Eukaryota</taxon>
        <taxon>Viridiplantae</taxon>
        <taxon>Streptophyta</taxon>
        <taxon>Embryophyta</taxon>
        <taxon>Tracheophyta</taxon>
        <taxon>Spermatophyta</taxon>
        <taxon>Magnoliopsida</taxon>
        <taxon>Liliopsida</taxon>
        <taxon>Asparagales</taxon>
        <taxon>Orchidaceae</taxon>
        <taxon>Orchidoideae</taxon>
        <taxon>Orchideae</taxon>
        <taxon>Orchidinae</taxon>
        <taxon>Platanthera</taxon>
    </lineage>
</organism>
<dbReference type="EMBL" id="JBBWWQ010000010">
    <property type="protein sequence ID" value="KAK8937429.1"/>
    <property type="molecule type" value="Genomic_DNA"/>
</dbReference>
<name>A0AAP0BG26_9ASPA</name>
<dbReference type="Proteomes" id="UP001418222">
    <property type="component" value="Unassembled WGS sequence"/>
</dbReference>
<reference evidence="1 2" key="1">
    <citation type="journal article" date="2022" name="Nat. Plants">
        <title>Genomes of leafy and leafless Platanthera orchids illuminate the evolution of mycoheterotrophy.</title>
        <authorList>
            <person name="Li M.H."/>
            <person name="Liu K.W."/>
            <person name="Li Z."/>
            <person name="Lu H.C."/>
            <person name="Ye Q.L."/>
            <person name="Zhang D."/>
            <person name="Wang J.Y."/>
            <person name="Li Y.F."/>
            <person name="Zhong Z.M."/>
            <person name="Liu X."/>
            <person name="Yu X."/>
            <person name="Liu D.K."/>
            <person name="Tu X.D."/>
            <person name="Liu B."/>
            <person name="Hao Y."/>
            <person name="Liao X.Y."/>
            <person name="Jiang Y.T."/>
            <person name="Sun W.H."/>
            <person name="Chen J."/>
            <person name="Chen Y.Q."/>
            <person name="Ai Y."/>
            <person name="Zhai J.W."/>
            <person name="Wu S.S."/>
            <person name="Zhou Z."/>
            <person name="Hsiao Y.Y."/>
            <person name="Wu W.L."/>
            <person name="Chen Y.Y."/>
            <person name="Lin Y.F."/>
            <person name="Hsu J.L."/>
            <person name="Li C.Y."/>
            <person name="Wang Z.W."/>
            <person name="Zhao X."/>
            <person name="Zhong W.Y."/>
            <person name="Ma X.K."/>
            <person name="Ma L."/>
            <person name="Huang J."/>
            <person name="Chen G.Z."/>
            <person name="Huang M.Z."/>
            <person name="Huang L."/>
            <person name="Peng D.H."/>
            <person name="Luo Y.B."/>
            <person name="Zou S.Q."/>
            <person name="Chen S.P."/>
            <person name="Lan S."/>
            <person name="Tsai W.C."/>
            <person name="Van de Peer Y."/>
            <person name="Liu Z.J."/>
        </authorList>
    </citation>
    <scope>NUCLEOTIDE SEQUENCE [LARGE SCALE GENOMIC DNA]</scope>
    <source>
        <strain evidence="1">Lor287</strain>
    </source>
</reference>
<evidence type="ECO:0000313" key="2">
    <source>
        <dbReference type="Proteomes" id="UP001418222"/>
    </source>
</evidence>
<proteinExistence type="predicted"/>
<gene>
    <name evidence="1" type="ORF">KSP39_PZI012350</name>
</gene>